<dbReference type="Pfam" id="PF12138">
    <property type="entry name" value="Spherulin4"/>
    <property type="match status" value="1"/>
</dbReference>
<dbReference type="InterPro" id="IPR021986">
    <property type="entry name" value="Spherulin4"/>
</dbReference>
<dbReference type="GeneID" id="63779929"/>
<dbReference type="InParanoid" id="A0A1Y2E5H2"/>
<name>A0A1Y2E5H2_9PEZI</name>
<dbReference type="EMBL" id="MCFJ01000005">
    <property type="protein sequence ID" value="ORY66536.1"/>
    <property type="molecule type" value="Genomic_DNA"/>
</dbReference>
<evidence type="ECO:0000256" key="1">
    <source>
        <dbReference type="SAM" id="SignalP"/>
    </source>
</evidence>
<dbReference type="PANTHER" id="PTHR35040:SF9">
    <property type="entry name" value="4-LIKE CELL SURFACE PROTEIN, PUTATIVE (AFU_ORTHOLOGUE AFUA_4G14080)-RELATED"/>
    <property type="match status" value="1"/>
</dbReference>
<dbReference type="Proteomes" id="UP000193689">
    <property type="component" value="Unassembled WGS sequence"/>
</dbReference>
<feature type="signal peptide" evidence="1">
    <location>
        <begin position="1"/>
        <end position="16"/>
    </location>
</feature>
<evidence type="ECO:0000313" key="3">
    <source>
        <dbReference type="Proteomes" id="UP000193689"/>
    </source>
</evidence>
<dbReference type="PANTHER" id="PTHR35040">
    <property type="match status" value="1"/>
</dbReference>
<keyword evidence="3" id="KW-1185">Reference proteome</keyword>
<accession>A0A1Y2E5H2</accession>
<dbReference type="AlphaFoldDB" id="A0A1Y2E5H2"/>
<feature type="chain" id="PRO_5012824591" evidence="1">
    <location>
        <begin position="17"/>
        <end position="332"/>
    </location>
</feature>
<comment type="caution">
    <text evidence="2">The sequence shown here is derived from an EMBL/GenBank/DDBJ whole genome shotgun (WGS) entry which is preliminary data.</text>
</comment>
<dbReference type="OrthoDB" id="5342184at2759"/>
<dbReference type="RefSeq" id="XP_040717500.1">
    <property type="nucleotide sequence ID" value="XM_040863717.1"/>
</dbReference>
<sequence>MKSLFALQFLATTALARTEVMLPLYSSPIDGNLNLATSLDWQAAIDTINFHRDLHFYVIINPANGPSKTSYPDDPTIGAKCNIEHGCNKDWTYNIAKINALENAQTLGYIYTRYGDTSRRSIDDIETDIAEYANWTTAPTWDNLNGNITMHGLFFDETATEPEHLAEYRDLVNFANQSFATPDRGLYSVVLNPGTNLSPMNNYETDMFSLVTAVVTRETCWVPVGSDSVDCPGNYTPFDYASLSSGNGLPSNPALNPQAVVIVHQFHDATGGRPATNETLLEQLRGIVGLGLHSTYFTSGSWQNQTVPPADVGNFADLLSRANNDTATAGRL</sequence>
<evidence type="ECO:0000313" key="2">
    <source>
        <dbReference type="EMBL" id="ORY66536.1"/>
    </source>
</evidence>
<protein>
    <submittedName>
        <fullName evidence="2">Spherulation-specific family 4</fullName>
    </submittedName>
</protein>
<reference evidence="2 3" key="1">
    <citation type="submission" date="2016-07" db="EMBL/GenBank/DDBJ databases">
        <title>Pervasive Adenine N6-methylation of Active Genes in Fungi.</title>
        <authorList>
            <consortium name="DOE Joint Genome Institute"/>
            <person name="Mondo S.J."/>
            <person name="Dannebaum R.O."/>
            <person name="Kuo R.C."/>
            <person name="Labutti K."/>
            <person name="Haridas S."/>
            <person name="Kuo A."/>
            <person name="Salamov A."/>
            <person name="Ahrendt S.R."/>
            <person name="Lipzen A."/>
            <person name="Sullivan W."/>
            <person name="Andreopoulos W.B."/>
            <person name="Clum A."/>
            <person name="Lindquist E."/>
            <person name="Daum C."/>
            <person name="Ramamoorthy G.K."/>
            <person name="Gryganskyi A."/>
            <person name="Culley D."/>
            <person name="Magnuson J.K."/>
            <person name="James T.Y."/>
            <person name="O'Malley M.A."/>
            <person name="Stajich J.E."/>
            <person name="Spatafora J.W."/>
            <person name="Visel A."/>
            <person name="Grigoriev I.V."/>
        </authorList>
    </citation>
    <scope>NUCLEOTIDE SEQUENCE [LARGE SCALE GENOMIC DNA]</scope>
    <source>
        <strain evidence="2 3">CBS 129021</strain>
    </source>
</reference>
<organism evidence="2 3">
    <name type="scientific">Pseudomassariella vexata</name>
    <dbReference type="NCBI Taxonomy" id="1141098"/>
    <lineage>
        <taxon>Eukaryota</taxon>
        <taxon>Fungi</taxon>
        <taxon>Dikarya</taxon>
        <taxon>Ascomycota</taxon>
        <taxon>Pezizomycotina</taxon>
        <taxon>Sordariomycetes</taxon>
        <taxon>Xylariomycetidae</taxon>
        <taxon>Amphisphaeriales</taxon>
        <taxon>Pseudomassariaceae</taxon>
        <taxon>Pseudomassariella</taxon>
    </lineage>
</organism>
<proteinExistence type="predicted"/>
<keyword evidence="1" id="KW-0732">Signal</keyword>
<gene>
    <name evidence="2" type="ORF">BCR38DRAFT_484151</name>
</gene>